<evidence type="ECO:0000313" key="2">
    <source>
        <dbReference type="Proteomes" id="UP000231183"/>
    </source>
</evidence>
<dbReference type="AlphaFoldDB" id="A0A2M6W2Y8"/>
<dbReference type="InterPro" id="IPR025101">
    <property type="entry name" value="DUF4012"/>
</dbReference>
<gene>
    <name evidence="1" type="ORF">COU31_04405</name>
</gene>
<evidence type="ECO:0008006" key="3">
    <source>
        <dbReference type="Google" id="ProtNLM"/>
    </source>
</evidence>
<proteinExistence type="predicted"/>
<sequence length="494" mass="56304">MFPLKKDNFFKMFKKYLLLGVILFLALTAGLGYYCYRIGYWQQKAVSVLGGYFEDKTDDGLIATDDSKALIKELLGFGADKYYLFLFLNNTELRPGGGFIGVYAVVKMSHGNPEILKVEGTEILDNYAPADFVSPPPEALARYTGIKRLEFRDSNWWPDFASSSQKTMELYIKEKGLYSDKIDAIIALTPTVVEEILKISGPITYDGIEFNADNFTEKLEYEVEYGYKDKNLKFVDRKKIISGLGNEFIKKLALDAWKNWSKYLSVLQKMITQKQILAYSEQQNLQDMIEQKQLDGKMKKNAGDYIMWVDANLGALKTDASISRELSYFLEPQPNGLYQATVSMKYNHQGWFDWRTSRYRTYARLYVPLDSKLIGVKGSMLTDRNSLPGKVDSGIENGRQFFGTFVAVEPATSQTLQWQFYVSPQVAKMIKDGHYQLLVQKQLGLVNAKLTLGLNFGKNIVSAYPGEDKNNYGDSKFDYKTKMDADLLFTVNTN</sequence>
<comment type="caution">
    <text evidence="1">The sequence shown here is derived from an EMBL/GenBank/DDBJ whole genome shotgun (WGS) entry which is preliminary data.</text>
</comment>
<dbReference type="EMBL" id="PFBX01000049">
    <property type="protein sequence ID" value="PIT87174.1"/>
    <property type="molecule type" value="Genomic_DNA"/>
</dbReference>
<protein>
    <recommendedName>
        <fullName evidence="3">DUF4012 domain-containing protein</fullName>
    </recommendedName>
</protein>
<organism evidence="1 2">
    <name type="scientific">Candidatus Magasanikbacteria bacterium CG10_big_fil_rev_8_21_14_0_10_40_10</name>
    <dbReference type="NCBI Taxonomy" id="1974648"/>
    <lineage>
        <taxon>Bacteria</taxon>
        <taxon>Candidatus Magasanikiibacteriota</taxon>
    </lineage>
</organism>
<reference evidence="2" key="1">
    <citation type="submission" date="2017-09" db="EMBL/GenBank/DDBJ databases">
        <title>Depth-based differentiation of microbial function through sediment-hosted aquifers and enrichment of novel symbionts in the deep terrestrial subsurface.</title>
        <authorList>
            <person name="Probst A.J."/>
            <person name="Ladd B."/>
            <person name="Jarett J.K."/>
            <person name="Geller-Mcgrath D.E."/>
            <person name="Sieber C.M.K."/>
            <person name="Emerson J.B."/>
            <person name="Anantharaman K."/>
            <person name="Thomas B.C."/>
            <person name="Malmstrom R."/>
            <person name="Stieglmeier M."/>
            <person name="Klingl A."/>
            <person name="Woyke T."/>
            <person name="Ryan C.M."/>
            <person name="Banfield J.F."/>
        </authorList>
    </citation>
    <scope>NUCLEOTIDE SEQUENCE [LARGE SCALE GENOMIC DNA]</scope>
</reference>
<evidence type="ECO:0000313" key="1">
    <source>
        <dbReference type="EMBL" id="PIT87174.1"/>
    </source>
</evidence>
<dbReference type="Proteomes" id="UP000231183">
    <property type="component" value="Unassembled WGS sequence"/>
</dbReference>
<name>A0A2M6W2Y8_9BACT</name>
<dbReference type="Pfam" id="PF13196">
    <property type="entry name" value="DUF4012"/>
    <property type="match status" value="1"/>
</dbReference>
<accession>A0A2M6W2Y8</accession>